<keyword evidence="6" id="KW-1185">Reference proteome</keyword>
<dbReference type="Pfam" id="PF00392">
    <property type="entry name" value="GntR"/>
    <property type="match status" value="1"/>
</dbReference>
<evidence type="ECO:0000256" key="1">
    <source>
        <dbReference type="ARBA" id="ARBA00023015"/>
    </source>
</evidence>
<evidence type="ECO:0000259" key="4">
    <source>
        <dbReference type="PROSITE" id="PS50949"/>
    </source>
</evidence>
<dbReference type="SMART" id="SM00895">
    <property type="entry name" value="FCD"/>
    <property type="match status" value="1"/>
</dbReference>
<dbReference type="GO" id="GO:0003700">
    <property type="term" value="F:DNA-binding transcription factor activity"/>
    <property type="evidence" value="ECO:0007669"/>
    <property type="project" value="InterPro"/>
</dbReference>
<dbReference type="PROSITE" id="PS50949">
    <property type="entry name" value="HTH_GNTR"/>
    <property type="match status" value="1"/>
</dbReference>
<evidence type="ECO:0000256" key="2">
    <source>
        <dbReference type="ARBA" id="ARBA00023125"/>
    </source>
</evidence>
<dbReference type="STRING" id="870908.SAMN04488044_1982"/>
<dbReference type="Gene3D" id="1.20.120.530">
    <property type="entry name" value="GntR ligand-binding domain-like"/>
    <property type="match status" value="1"/>
</dbReference>
<dbReference type="SMART" id="SM00345">
    <property type="entry name" value="HTH_GNTR"/>
    <property type="match status" value="1"/>
</dbReference>
<dbReference type="InterPro" id="IPR008920">
    <property type="entry name" value="TF_FadR/GntR_C"/>
</dbReference>
<dbReference type="InterPro" id="IPR000524">
    <property type="entry name" value="Tscrpt_reg_HTH_GntR"/>
</dbReference>
<dbReference type="InterPro" id="IPR011711">
    <property type="entry name" value="GntR_C"/>
</dbReference>
<dbReference type="Proteomes" id="UP000184211">
    <property type="component" value="Unassembled WGS sequence"/>
</dbReference>
<dbReference type="InterPro" id="IPR036388">
    <property type="entry name" value="WH-like_DNA-bd_sf"/>
</dbReference>
<keyword evidence="2 5" id="KW-0238">DNA-binding</keyword>
<dbReference type="PANTHER" id="PTHR43537">
    <property type="entry name" value="TRANSCRIPTIONAL REGULATOR, GNTR FAMILY"/>
    <property type="match status" value="1"/>
</dbReference>
<dbReference type="SUPFAM" id="SSF48008">
    <property type="entry name" value="GntR ligand-binding domain-like"/>
    <property type="match status" value="1"/>
</dbReference>
<evidence type="ECO:0000313" key="6">
    <source>
        <dbReference type="Proteomes" id="UP000184211"/>
    </source>
</evidence>
<keyword evidence="3" id="KW-0804">Transcription</keyword>
<feature type="domain" description="HTH gntR-type" evidence="4">
    <location>
        <begin position="8"/>
        <end position="75"/>
    </location>
</feature>
<name>A0A1M5QG28_9RHOB</name>
<dbReference type="OrthoDB" id="8638122at2"/>
<dbReference type="Gene3D" id="1.10.10.10">
    <property type="entry name" value="Winged helix-like DNA-binding domain superfamily/Winged helix DNA-binding domain"/>
    <property type="match status" value="1"/>
</dbReference>
<reference evidence="6" key="1">
    <citation type="submission" date="2016-11" db="EMBL/GenBank/DDBJ databases">
        <authorList>
            <person name="Varghese N."/>
            <person name="Submissions S."/>
        </authorList>
    </citation>
    <scope>NUCLEOTIDE SEQUENCE [LARGE SCALE GENOMIC DNA]</scope>
    <source>
        <strain evidence="6">DSM 28223</strain>
    </source>
</reference>
<evidence type="ECO:0000256" key="3">
    <source>
        <dbReference type="ARBA" id="ARBA00023163"/>
    </source>
</evidence>
<proteinExistence type="predicted"/>
<keyword evidence="1" id="KW-0805">Transcription regulation</keyword>
<sequence length="224" mass="25425">MADQAAHQDHEQSLYLTLLEDIFRGKLSGGDRLKVSALAQEYGQSASPVREVLRRMQGEGFVEILPNKGAVIVSANANTIQNIFEVLQLLEPYFVEWFAEYALPEVVDELEVIHDKIVALDSSDLFHFRQLDSEFHKLIANHHYNDAAADTWKRLRTALTVHSARLRISPTRLSTIIEEHGELLKAFRTNDAERAREVIQKHVSGSFDQMSQQMRALGIWTTSA</sequence>
<protein>
    <submittedName>
        <fullName evidence="5">DNA-binding transcriptional regulator, GntR family</fullName>
    </submittedName>
</protein>
<dbReference type="GO" id="GO:0003677">
    <property type="term" value="F:DNA binding"/>
    <property type="evidence" value="ECO:0007669"/>
    <property type="project" value="UniProtKB-KW"/>
</dbReference>
<dbReference type="AlphaFoldDB" id="A0A1M5QG28"/>
<dbReference type="Pfam" id="PF07729">
    <property type="entry name" value="FCD"/>
    <property type="match status" value="1"/>
</dbReference>
<dbReference type="EMBL" id="FQWM01000003">
    <property type="protein sequence ID" value="SHH12790.1"/>
    <property type="molecule type" value="Genomic_DNA"/>
</dbReference>
<dbReference type="RefSeq" id="WP_072792881.1">
    <property type="nucleotide sequence ID" value="NZ_FQWM01000003.1"/>
</dbReference>
<organism evidence="5 6">
    <name type="scientific">Cognatishimia maritima</name>
    <dbReference type="NCBI Taxonomy" id="870908"/>
    <lineage>
        <taxon>Bacteria</taxon>
        <taxon>Pseudomonadati</taxon>
        <taxon>Pseudomonadota</taxon>
        <taxon>Alphaproteobacteria</taxon>
        <taxon>Rhodobacterales</taxon>
        <taxon>Paracoccaceae</taxon>
        <taxon>Cognatishimia</taxon>
    </lineage>
</organism>
<evidence type="ECO:0000313" key="5">
    <source>
        <dbReference type="EMBL" id="SHH12790.1"/>
    </source>
</evidence>
<dbReference type="InterPro" id="IPR036390">
    <property type="entry name" value="WH_DNA-bd_sf"/>
</dbReference>
<dbReference type="SUPFAM" id="SSF46785">
    <property type="entry name" value="Winged helix' DNA-binding domain"/>
    <property type="match status" value="1"/>
</dbReference>
<dbReference type="PANTHER" id="PTHR43537:SF24">
    <property type="entry name" value="GLUCONATE OPERON TRANSCRIPTIONAL REPRESSOR"/>
    <property type="match status" value="1"/>
</dbReference>
<accession>A0A1M5QG28</accession>
<gene>
    <name evidence="5" type="ORF">SAMN04488044_1982</name>
</gene>